<name>A0A0D0BWS3_9AGAR</name>
<dbReference type="Proteomes" id="UP000053593">
    <property type="component" value="Unassembled WGS sequence"/>
</dbReference>
<dbReference type="EMBL" id="KN834777">
    <property type="protein sequence ID" value="KIK60056.1"/>
    <property type="molecule type" value="Genomic_DNA"/>
</dbReference>
<proteinExistence type="predicted"/>
<sequence length="131" mass="14444">MSQNGGQQLPEPSMFIDSLCRNLGLGPLQNAELQRVAIIGQSLETPNTLLHIATHARIFNLLQNSIDILIAKTEGASSTLSELNEQVGKKWSLNVEQKKTLTEIVKKFIADPLHSSYAKIAEKVEAMILHL</sequence>
<evidence type="ECO:0000313" key="1">
    <source>
        <dbReference type="EMBL" id="KIK60056.1"/>
    </source>
</evidence>
<dbReference type="HOGENOM" id="CLU_1927859_0_0_1"/>
<protein>
    <submittedName>
        <fullName evidence="1">Uncharacterized protein</fullName>
    </submittedName>
</protein>
<keyword evidence="2" id="KW-1185">Reference proteome</keyword>
<organism evidence="1 2">
    <name type="scientific">Collybiopsis luxurians FD-317 M1</name>
    <dbReference type="NCBI Taxonomy" id="944289"/>
    <lineage>
        <taxon>Eukaryota</taxon>
        <taxon>Fungi</taxon>
        <taxon>Dikarya</taxon>
        <taxon>Basidiomycota</taxon>
        <taxon>Agaricomycotina</taxon>
        <taxon>Agaricomycetes</taxon>
        <taxon>Agaricomycetidae</taxon>
        <taxon>Agaricales</taxon>
        <taxon>Marasmiineae</taxon>
        <taxon>Omphalotaceae</taxon>
        <taxon>Collybiopsis</taxon>
        <taxon>Collybiopsis luxurians</taxon>
    </lineage>
</organism>
<gene>
    <name evidence="1" type="ORF">GYMLUDRAFT_244834</name>
</gene>
<accession>A0A0D0BWS3</accession>
<reference evidence="1 2" key="1">
    <citation type="submission" date="2014-04" db="EMBL/GenBank/DDBJ databases">
        <title>Evolutionary Origins and Diversification of the Mycorrhizal Mutualists.</title>
        <authorList>
            <consortium name="DOE Joint Genome Institute"/>
            <consortium name="Mycorrhizal Genomics Consortium"/>
            <person name="Kohler A."/>
            <person name="Kuo A."/>
            <person name="Nagy L.G."/>
            <person name="Floudas D."/>
            <person name="Copeland A."/>
            <person name="Barry K.W."/>
            <person name="Cichocki N."/>
            <person name="Veneault-Fourrey C."/>
            <person name="LaButti K."/>
            <person name="Lindquist E.A."/>
            <person name="Lipzen A."/>
            <person name="Lundell T."/>
            <person name="Morin E."/>
            <person name="Murat C."/>
            <person name="Riley R."/>
            <person name="Ohm R."/>
            <person name="Sun H."/>
            <person name="Tunlid A."/>
            <person name="Henrissat B."/>
            <person name="Grigoriev I.V."/>
            <person name="Hibbett D.S."/>
            <person name="Martin F."/>
        </authorList>
    </citation>
    <scope>NUCLEOTIDE SEQUENCE [LARGE SCALE GENOMIC DNA]</scope>
    <source>
        <strain evidence="1 2">FD-317 M1</strain>
    </source>
</reference>
<dbReference type="AlphaFoldDB" id="A0A0D0BWS3"/>
<evidence type="ECO:0000313" key="2">
    <source>
        <dbReference type="Proteomes" id="UP000053593"/>
    </source>
</evidence>